<reference evidence="1" key="3">
    <citation type="submission" date="2015-04" db="UniProtKB">
        <authorList>
            <consortium name="EnsemblPlants"/>
        </authorList>
    </citation>
    <scope>IDENTIFICATION</scope>
</reference>
<accession>A0A0D9WDD3</accession>
<dbReference type="Pfam" id="PF05176">
    <property type="entry name" value="ATP-synt_10"/>
    <property type="match status" value="1"/>
</dbReference>
<dbReference type="PANTHER" id="PTHR28106">
    <property type="entry name" value="MITOCHONDRIAL ATPASE COMPLEX SUBUNIT ATP10"/>
    <property type="match status" value="1"/>
</dbReference>
<name>A0A0D9WDD3_9ORYZ</name>
<evidence type="ECO:0000313" key="2">
    <source>
        <dbReference type="Proteomes" id="UP000032180"/>
    </source>
</evidence>
<dbReference type="InterPro" id="IPR007849">
    <property type="entry name" value="ATP10"/>
</dbReference>
<dbReference type="Gramene" id="LPERR05G04500.2">
    <property type="protein sequence ID" value="LPERR05G04500.2"/>
    <property type="gene ID" value="LPERR05G04500"/>
</dbReference>
<proteinExistence type="predicted"/>
<reference evidence="1 2" key="1">
    <citation type="submission" date="2012-08" db="EMBL/GenBank/DDBJ databases">
        <title>Oryza genome evolution.</title>
        <authorList>
            <person name="Wing R.A."/>
        </authorList>
    </citation>
    <scope>NUCLEOTIDE SEQUENCE</scope>
</reference>
<dbReference type="Proteomes" id="UP000032180">
    <property type="component" value="Chromosome 5"/>
</dbReference>
<reference evidence="2" key="2">
    <citation type="submission" date="2013-12" db="EMBL/GenBank/DDBJ databases">
        <authorList>
            <person name="Yu Y."/>
            <person name="Lee S."/>
            <person name="de Baynast K."/>
            <person name="Wissotski M."/>
            <person name="Liu L."/>
            <person name="Talag J."/>
            <person name="Goicoechea J."/>
            <person name="Angelova A."/>
            <person name="Jetty R."/>
            <person name="Kudrna D."/>
            <person name="Golser W."/>
            <person name="Rivera L."/>
            <person name="Zhang J."/>
            <person name="Wing R."/>
        </authorList>
    </citation>
    <scope>NUCLEOTIDE SEQUENCE</scope>
</reference>
<evidence type="ECO:0000313" key="1">
    <source>
        <dbReference type="EnsemblPlants" id="LPERR05G04500.2"/>
    </source>
</evidence>
<organism evidence="1 2">
    <name type="scientific">Leersia perrieri</name>
    <dbReference type="NCBI Taxonomy" id="77586"/>
    <lineage>
        <taxon>Eukaryota</taxon>
        <taxon>Viridiplantae</taxon>
        <taxon>Streptophyta</taxon>
        <taxon>Embryophyta</taxon>
        <taxon>Tracheophyta</taxon>
        <taxon>Spermatophyta</taxon>
        <taxon>Magnoliopsida</taxon>
        <taxon>Liliopsida</taxon>
        <taxon>Poales</taxon>
        <taxon>Poaceae</taxon>
        <taxon>BOP clade</taxon>
        <taxon>Oryzoideae</taxon>
        <taxon>Oryzeae</taxon>
        <taxon>Oryzinae</taxon>
        <taxon>Leersia</taxon>
    </lineage>
</organism>
<dbReference type="PANTHER" id="PTHR28106:SF1">
    <property type="entry name" value="MITOCHONDRIAL ATPASE COMPLEX SUBUNIT ATP10"/>
    <property type="match status" value="1"/>
</dbReference>
<keyword evidence="2" id="KW-1185">Reference proteome</keyword>
<dbReference type="EnsemblPlants" id="LPERR05G04500.2">
    <property type="protein sequence ID" value="LPERR05G04500.2"/>
    <property type="gene ID" value="LPERR05G04500"/>
</dbReference>
<dbReference type="GO" id="GO:0005743">
    <property type="term" value="C:mitochondrial inner membrane"/>
    <property type="evidence" value="ECO:0007669"/>
    <property type="project" value="TreeGrafter"/>
</dbReference>
<sequence length="270" mass="29784">MRARWAAGMLRRAAGAGDGAGGSSLAARAVFARGFFDFKVDPSKVEKKEKDKARLKDEMSRSYFADISEIRDNAGKLAKANKILIPEIAAVKFPGLSVEFPDGRALNLPLVATPQNNDPQDGNAVDAQNDDRKAGDMAVPDASLVCLSFRASSQNMAESWSQPFLDAFSSAGNIQVYEVSFIDSWLFSSSPLKGLFIKMMRKSNNPQRNIVYSFGDHYYFRKGLNIRNLLTGYIYLVDRLGRVRWQGFGSATQEELSSLTACTSILLDKK</sequence>
<dbReference type="GO" id="GO:0033615">
    <property type="term" value="P:mitochondrial proton-transporting ATP synthase complex assembly"/>
    <property type="evidence" value="ECO:0007669"/>
    <property type="project" value="TreeGrafter"/>
</dbReference>
<protein>
    <submittedName>
        <fullName evidence="1">Uncharacterized protein</fullName>
    </submittedName>
</protein>
<dbReference type="AlphaFoldDB" id="A0A0D9WDD3"/>